<dbReference type="GO" id="GO:0016887">
    <property type="term" value="F:ATP hydrolysis activity"/>
    <property type="evidence" value="ECO:0007669"/>
    <property type="project" value="InterPro"/>
</dbReference>
<dbReference type="GO" id="GO:0004519">
    <property type="term" value="F:endonuclease activity"/>
    <property type="evidence" value="ECO:0007669"/>
    <property type="project" value="UniProtKB-KW"/>
</dbReference>
<gene>
    <name evidence="2" type="ORF">AZ78_1965</name>
</gene>
<dbReference type="Proteomes" id="UP000023435">
    <property type="component" value="Unassembled WGS sequence"/>
</dbReference>
<evidence type="ECO:0000313" key="3">
    <source>
        <dbReference type="Proteomes" id="UP000023435"/>
    </source>
</evidence>
<organism evidence="2 3">
    <name type="scientific">Lysobacter capsici AZ78</name>
    <dbReference type="NCBI Taxonomy" id="1444315"/>
    <lineage>
        <taxon>Bacteria</taxon>
        <taxon>Pseudomonadati</taxon>
        <taxon>Pseudomonadota</taxon>
        <taxon>Gammaproteobacteria</taxon>
        <taxon>Lysobacterales</taxon>
        <taxon>Lysobacteraceae</taxon>
        <taxon>Lysobacter</taxon>
    </lineage>
</organism>
<feature type="domain" description="ATPase AAA-type core" evidence="1">
    <location>
        <begin position="46"/>
        <end position="353"/>
    </location>
</feature>
<evidence type="ECO:0000259" key="1">
    <source>
        <dbReference type="Pfam" id="PF13304"/>
    </source>
</evidence>
<dbReference type="PANTHER" id="PTHR43581">
    <property type="entry name" value="ATP/GTP PHOSPHATASE"/>
    <property type="match status" value="1"/>
</dbReference>
<dbReference type="PANTHER" id="PTHR43581:SF2">
    <property type="entry name" value="EXCINUCLEASE ATPASE SUBUNIT"/>
    <property type="match status" value="1"/>
</dbReference>
<dbReference type="EMBL" id="JAJA02000001">
    <property type="protein sequence ID" value="KWS04416.1"/>
    <property type="molecule type" value="Genomic_DNA"/>
</dbReference>
<dbReference type="Gene3D" id="3.40.50.300">
    <property type="entry name" value="P-loop containing nucleotide triphosphate hydrolases"/>
    <property type="match status" value="2"/>
</dbReference>
<keyword evidence="2" id="KW-0540">Nuclease</keyword>
<sequence length="588" mass="66064">MRIRPEQASKLHSVEIGMAAVFLHGLSLENFRGIGTRAFIGPFQDINFFIGPNNSGKSTVLLFLARYLHPAGGSRATWARSFEPADARIGKSLNEIRFSLGVPLDWAIEQTLGDLDRYHYHESVSKLLGELAQPLSGVLWINGDSDANRPMVFHRPENFRVLKQFEWLQLWKGITGGRSHNGTVENWSSGILQRISPALVQTYPKVHLIPAIRQVSEKGLNFEDYSGRGLIDKLAELQNPAHDERHLRNKFESINSFLQAVTDSPSAEIEIPHDRRYVLVHMDGKTLPLSSLGTGIHEVVMIASFCTLLEDQIVCVEEPEIHLHPLLQRKLVRYLKERTSNQYFIATHSASMLDAVPASIFSVENSQGEAVIKLCMTASHRYDICKSLGYQASDLLQSNAIIWVEGPSDRIYLNHWLNSVAPDLVEGVDYSIMFYGGRLLSHLSANDPEVDDFISLRRLNRNVAILIDSDKANVRARINATKARVRDEVGEASAWVTAGREIENYVPDALLNKALAAMCLKFDRPTGTGRYDHRLDYIEAGSGRIRRADKIKVAKWIATQEADLNELDLRKKVKELVTFIRGAGVRSR</sequence>
<keyword evidence="2" id="KW-0255">Endonuclease</keyword>
<proteinExistence type="predicted"/>
<dbReference type="InterPro" id="IPR027417">
    <property type="entry name" value="P-loop_NTPase"/>
</dbReference>
<dbReference type="AlphaFoldDB" id="A0A125MMT5"/>
<dbReference type="GO" id="GO:0005524">
    <property type="term" value="F:ATP binding"/>
    <property type="evidence" value="ECO:0007669"/>
    <property type="project" value="InterPro"/>
</dbReference>
<keyword evidence="2" id="KW-0378">Hydrolase</keyword>
<evidence type="ECO:0000313" key="2">
    <source>
        <dbReference type="EMBL" id="KWS04416.1"/>
    </source>
</evidence>
<accession>A0A125MMT5</accession>
<dbReference type="InterPro" id="IPR051396">
    <property type="entry name" value="Bact_Antivir_Def_Nuclease"/>
</dbReference>
<comment type="caution">
    <text evidence="2">The sequence shown here is derived from an EMBL/GenBank/DDBJ whole genome shotgun (WGS) entry which is preliminary data.</text>
</comment>
<protein>
    <submittedName>
        <fullName evidence="2">ATP-dependent endonuclease, OLD family</fullName>
    </submittedName>
</protein>
<reference evidence="2 3" key="1">
    <citation type="journal article" date="2014" name="Genome Announc.">
        <title>Draft Genome Sequence of Lysobacter capsici AZ78, a Bacterium Antagonistic to Plant-Pathogenic Oomycetes.</title>
        <authorList>
            <person name="Puopolo G."/>
            <person name="Sonego P."/>
            <person name="Engelen K."/>
            <person name="Pertot I."/>
        </authorList>
    </citation>
    <scope>NUCLEOTIDE SEQUENCE [LARGE SCALE GENOMIC DNA]</scope>
    <source>
        <strain evidence="2 3">AZ78</strain>
    </source>
</reference>
<dbReference type="Pfam" id="PF13304">
    <property type="entry name" value="AAA_21"/>
    <property type="match status" value="1"/>
</dbReference>
<name>A0A125MMT5_9GAMM</name>
<dbReference type="InterPro" id="IPR003959">
    <property type="entry name" value="ATPase_AAA_core"/>
</dbReference>
<keyword evidence="3" id="KW-1185">Reference proteome</keyword>
<dbReference type="SUPFAM" id="SSF52540">
    <property type="entry name" value="P-loop containing nucleoside triphosphate hydrolases"/>
    <property type="match status" value="1"/>
</dbReference>